<comment type="caution">
    <text evidence="4">The sequence shown here is derived from an EMBL/GenBank/DDBJ whole genome shotgun (WGS) entry which is preliminary data.</text>
</comment>
<dbReference type="EC" id="5.1.3.15" evidence="2"/>
<feature type="signal peptide" evidence="3">
    <location>
        <begin position="1"/>
        <end position="21"/>
    </location>
</feature>
<dbReference type="GO" id="GO:0005975">
    <property type="term" value="P:carbohydrate metabolic process"/>
    <property type="evidence" value="ECO:0007669"/>
    <property type="project" value="InterPro"/>
</dbReference>
<dbReference type="OrthoDB" id="1659429at2759"/>
<name>A0A8T1W1W1_9STRA</name>
<dbReference type="Pfam" id="PF01263">
    <property type="entry name" value="Aldose_epim"/>
    <property type="match status" value="1"/>
</dbReference>
<accession>A0A8T1W1W1</accession>
<keyword evidence="1 2" id="KW-0413">Isomerase</keyword>
<keyword evidence="3" id="KW-0732">Signal</keyword>
<evidence type="ECO:0000256" key="1">
    <source>
        <dbReference type="ARBA" id="ARBA00023235"/>
    </source>
</evidence>
<protein>
    <recommendedName>
        <fullName evidence="2">glucose-6-phosphate 1-epimerase</fullName>
        <ecNumber evidence="2">5.1.3.15</ecNumber>
    </recommendedName>
</protein>
<keyword evidence="5" id="KW-1185">Reference proteome</keyword>
<dbReference type="InterPro" id="IPR025532">
    <property type="entry name" value="G6P_1-epimerase"/>
</dbReference>
<dbReference type="PIRSF" id="PIRSF016020">
    <property type="entry name" value="PHexose_mutarotase"/>
    <property type="match status" value="1"/>
</dbReference>
<evidence type="ECO:0000313" key="4">
    <source>
        <dbReference type="EMBL" id="KAG7387597.1"/>
    </source>
</evidence>
<evidence type="ECO:0000256" key="2">
    <source>
        <dbReference type="PIRNR" id="PIRNR016020"/>
    </source>
</evidence>
<evidence type="ECO:0000313" key="5">
    <source>
        <dbReference type="Proteomes" id="UP000693981"/>
    </source>
</evidence>
<feature type="chain" id="PRO_5035922595" description="glucose-6-phosphate 1-epimerase" evidence="3">
    <location>
        <begin position="22"/>
        <end position="323"/>
    </location>
</feature>
<gene>
    <name evidence="4" type="ORF">PHYBOEH_008214</name>
</gene>
<dbReference type="AlphaFoldDB" id="A0A8T1W1W1"/>
<dbReference type="CDD" id="cd09020">
    <property type="entry name" value="D-hex-6-P-epi_like"/>
    <property type="match status" value="1"/>
</dbReference>
<reference evidence="4" key="1">
    <citation type="submission" date="2021-02" db="EMBL/GenBank/DDBJ databases">
        <authorList>
            <person name="Palmer J.M."/>
        </authorList>
    </citation>
    <scope>NUCLEOTIDE SEQUENCE</scope>
    <source>
        <strain evidence="4">SCRP23</strain>
    </source>
</reference>
<organism evidence="4 5">
    <name type="scientific">Phytophthora boehmeriae</name>
    <dbReference type="NCBI Taxonomy" id="109152"/>
    <lineage>
        <taxon>Eukaryota</taxon>
        <taxon>Sar</taxon>
        <taxon>Stramenopiles</taxon>
        <taxon>Oomycota</taxon>
        <taxon>Peronosporomycetes</taxon>
        <taxon>Peronosporales</taxon>
        <taxon>Peronosporaceae</taxon>
        <taxon>Phytophthora</taxon>
    </lineage>
</organism>
<dbReference type="GO" id="GO:0005737">
    <property type="term" value="C:cytoplasm"/>
    <property type="evidence" value="ECO:0007669"/>
    <property type="project" value="TreeGrafter"/>
</dbReference>
<dbReference type="PANTHER" id="PTHR11122">
    <property type="entry name" value="APOSPORY-ASSOCIATED PROTEIN C-RELATED"/>
    <property type="match status" value="1"/>
</dbReference>
<comment type="similarity">
    <text evidence="2">Belongs to the glucose-6-phosphate 1-epimerase family.</text>
</comment>
<dbReference type="PANTHER" id="PTHR11122:SF13">
    <property type="entry name" value="GLUCOSE-6-PHOSPHATE 1-EPIMERASE"/>
    <property type="match status" value="1"/>
</dbReference>
<dbReference type="GO" id="GO:0047938">
    <property type="term" value="F:glucose-6-phosphate 1-epimerase activity"/>
    <property type="evidence" value="ECO:0007669"/>
    <property type="project" value="TreeGrafter"/>
</dbReference>
<proteinExistence type="inferred from homology"/>
<sequence>MLKTAALAFGLLASFDATTNAELETVKLSHPIGSSAEVFLFGAHVKSFRAAMDKNLDILFMSNESFVDGVNPIRGGIPVVFPNFGSAEGFPSHGFARITNWTLDGVTEATNNNEATVATFSMASSDSTRTMWAVDFELKYEVSLFPNQLKTALRVHNTFSSDIEFHALLHNYLWVDDVHDEGVTVNGLKGVDYYDKVAKANLTETRESISFANQTDSVYSNAPSPLTVNIRGVNNMDRWLEISKTAYIGNDDTTSDVAEAMAEVETDAVVWNPWTDRAKTMEDFGDEEYKNMVAVEPGRVSEKQQLPAGKMYTLQQSISVFSM</sequence>
<dbReference type="Proteomes" id="UP000693981">
    <property type="component" value="Unassembled WGS sequence"/>
</dbReference>
<dbReference type="EMBL" id="JAGDFL010000470">
    <property type="protein sequence ID" value="KAG7387597.1"/>
    <property type="molecule type" value="Genomic_DNA"/>
</dbReference>
<evidence type="ECO:0000256" key="3">
    <source>
        <dbReference type="SAM" id="SignalP"/>
    </source>
</evidence>
<dbReference type="InterPro" id="IPR008183">
    <property type="entry name" value="Aldose_1/G6P_1-epimerase"/>
</dbReference>